<gene>
    <name evidence="9" type="ORF">RJ640_010032</name>
</gene>
<name>A0AA88QNI3_9ASTE</name>
<feature type="transmembrane region" description="Helical" evidence="8">
    <location>
        <begin position="176"/>
        <end position="195"/>
    </location>
</feature>
<dbReference type="SUPFAM" id="SSF103473">
    <property type="entry name" value="MFS general substrate transporter"/>
    <property type="match status" value="1"/>
</dbReference>
<dbReference type="Proteomes" id="UP001187471">
    <property type="component" value="Unassembled WGS sequence"/>
</dbReference>
<evidence type="ECO:0000256" key="1">
    <source>
        <dbReference type="ARBA" id="ARBA00004141"/>
    </source>
</evidence>
<comment type="caution">
    <text evidence="9">The sequence shown here is derived from an EMBL/GenBank/DDBJ whole genome shotgun (WGS) entry which is preliminary data.</text>
</comment>
<feature type="transmembrane region" description="Helical" evidence="8">
    <location>
        <begin position="113"/>
        <end position="132"/>
    </location>
</feature>
<comment type="similarity">
    <text evidence="2">Belongs to the SLC29A/ENT transporter (TC 2.A.57) family.</text>
</comment>
<evidence type="ECO:0000256" key="8">
    <source>
        <dbReference type="SAM" id="Phobius"/>
    </source>
</evidence>
<comment type="subcellular location">
    <subcellularLocation>
        <location evidence="1">Membrane</location>
        <topology evidence="1">Multi-pass membrane protein</topology>
    </subcellularLocation>
</comment>
<keyword evidence="10" id="KW-1185">Reference proteome</keyword>
<feature type="transmembrane region" description="Helical" evidence="8">
    <location>
        <begin position="41"/>
        <end position="61"/>
    </location>
</feature>
<dbReference type="PRINTS" id="PR01130">
    <property type="entry name" value="DERENTRNSPRT"/>
</dbReference>
<keyword evidence="4 8" id="KW-0812">Transmembrane</keyword>
<feature type="transmembrane region" description="Helical" evidence="8">
    <location>
        <begin position="357"/>
        <end position="378"/>
    </location>
</feature>
<evidence type="ECO:0000256" key="4">
    <source>
        <dbReference type="ARBA" id="ARBA00022692"/>
    </source>
</evidence>
<feature type="transmembrane region" description="Helical" evidence="8">
    <location>
        <begin position="81"/>
        <end position="101"/>
    </location>
</feature>
<evidence type="ECO:0000256" key="2">
    <source>
        <dbReference type="ARBA" id="ARBA00007965"/>
    </source>
</evidence>
<dbReference type="InterPro" id="IPR036259">
    <property type="entry name" value="MFS_trans_sf"/>
</dbReference>
<reference evidence="9" key="1">
    <citation type="submission" date="2022-12" db="EMBL/GenBank/DDBJ databases">
        <title>Draft genome assemblies for two species of Escallonia (Escalloniales).</title>
        <authorList>
            <person name="Chanderbali A."/>
            <person name="Dervinis C."/>
            <person name="Anghel I."/>
            <person name="Soltis D."/>
            <person name="Soltis P."/>
            <person name="Zapata F."/>
        </authorList>
    </citation>
    <scope>NUCLEOTIDE SEQUENCE</scope>
    <source>
        <strain evidence="9">UCBG92.1500</strain>
        <tissue evidence="9">Leaf</tissue>
    </source>
</reference>
<dbReference type="Pfam" id="PF01733">
    <property type="entry name" value="Nucleoside_tran"/>
    <property type="match status" value="2"/>
</dbReference>
<keyword evidence="3" id="KW-0813">Transport</keyword>
<feature type="transmembrane region" description="Helical" evidence="8">
    <location>
        <begin position="264"/>
        <end position="284"/>
    </location>
</feature>
<comment type="similarity">
    <text evidence="7">Belongs to the major facilitator superfamily. Phosphate:H(+) symporter (TC 2.A.1.9) family.</text>
</comment>
<evidence type="ECO:0000256" key="7">
    <source>
        <dbReference type="ARBA" id="ARBA00044504"/>
    </source>
</evidence>
<dbReference type="PIRSF" id="PIRSF016379">
    <property type="entry name" value="ENT"/>
    <property type="match status" value="1"/>
</dbReference>
<proteinExistence type="inferred from homology"/>
<dbReference type="InterPro" id="IPR002259">
    <property type="entry name" value="Eqnu_transpt"/>
</dbReference>
<organism evidence="9 10">
    <name type="scientific">Escallonia rubra</name>
    <dbReference type="NCBI Taxonomy" id="112253"/>
    <lineage>
        <taxon>Eukaryota</taxon>
        <taxon>Viridiplantae</taxon>
        <taxon>Streptophyta</taxon>
        <taxon>Embryophyta</taxon>
        <taxon>Tracheophyta</taxon>
        <taxon>Spermatophyta</taxon>
        <taxon>Magnoliopsida</taxon>
        <taxon>eudicotyledons</taxon>
        <taxon>Gunneridae</taxon>
        <taxon>Pentapetalae</taxon>
        <taxon>asterids</taxon>
        <taxon>campanulids</taxon>
        <taxon>Escalloniales</taxon>
        <taxon>Escalloniaceae</taxon>
        <taxon>Escallonia</taxon>
    </lineage>
</organism>
<keyword evidence="6 8" id="KW-0472">Membrane</keyword>
<dbReference type="PANTHER" id="PTHR10332">
    <property type="entry name" value="EQUILIBRATIVE NUCLEOSIDE TRANSPORTER"/>
    <property type="match status" value="1"/>
</dbReference>
<dbReference type="GO" id="GO:0005886">
    <property type="term" value="C:plasma membrane"/>
    <property type="evidence" value="ECO:0007669"/>
    <property type="project" value="TreeGrafter"/>
</dbReference>
<evidence type="ECO:0000256" key="3">
    <source>
        <dbReference type="ARBA" id="ARBA00022448"/>
    </source>
</evidence>
<keyword evidence="5 8" id="KW-1133">Transmembrane helix</keyword>
<dbReference type="PANTHER" id="PTHR10332:SF77">
    <property type="entry name" value="EQUILIBRATIVE NUCLEOTIDE TRANSPORTER 8"/>
    <property type="match status" value="1"/>
</dbReference>
<feature type="transmembrane region" description="Helical" evidence="8">
    <location>
        <begin position="210"/>
        <end position="232"/>
    </location>
</feature>
<sequence>MPQDQHRPAETRKVEENFYWYVMESVKRVGDQTEPRDTYKIAYIVHFLLGAGNLLPWNALITAVDYFGYLYPDKHVEKVFSVAYMTSSVLVLVAMMSCGFWNKKVTFTVRMNIGFSMFVVSLMVTPIIDWGWQRNGSDSEYGVVVASVVICGLADGLIGGSLIGSAGKLPKQYMQAVFAGTASSGVMVCILRIITKASLPRTPEGLKASAHLYFIVSTVILMGCIICCNLLYKLPVMQQHNRVLQDKLPCPRPKFWDVTRKIKWPALGVFIIYAVTLSIFPGFLAENLESELLKDWYPIMLITVYNITDFVGKSLTAIYVLKGIGKATWACVARLLFYPLFTACLHGTKWTKTEAPIVLLTIMLGLSNGYLTSVIMILAPKSVPPSEAEIAAVVMAVFLGIGLVSGSVLSWFWII</sequence>
<dbReference type="GO" id="GO:0005337">
    <property type="term" value="F:nucleoside transmembrane transporter activity"/>
    <property type="evidence" value="ECO:0007669"/>
    <property type="project" value="InterPro"/>
</dbReference>
<feature type="transmembrane region" description="Helical" evidence="8">
    <location>
        <begin position="296"/>
        <end position="320"/>
    </location>
</feature>
<accession>A0AA88QNI3</accession>
<evidence type="ECO:0000313" key="10">
    <source>
        <dbReference type="Proteomes" id="UP001187471"/>
    </source>
</evidence>
<evidence type="ECO:0000256" key="6">
    <source>
        <dbReference type="ARBA" id="ARBA00023136"/>
    </source>
</evidence>
<feature type="transmembrane region" description="Helical" evidence="8">
    <location>
        <begin position="390"/>
        <end position="414"/>
    </location>
</feature>
<evidence type="ECO:0008006" key="11">
    <source>
        <dbReference type="Google" id="ProtNLM"/>
    </source>
</evidence>
<dbReference type="AlphaFoldDB" id="A0AA88QNI3"/>
<protein>
    <recommendedName>
        <fullName evidence="11">Equilibrative nucleotide transporter 8</fullName>
    </recommendedName>
</protein>
<feature type="transmembrane region" description="Helical" evidence="8">
    <location>
        <begin position="144"/>
        <end position="164"/>
    </location>
</feature>
<dbReference type="EMBL" id="JAVXUO010003144">
    <property type="protein sequence ID" value="KAK2966215.1"/>
    <property type="molecule type" value="Genomic_DNA"/>
</dbReference>
<evidence type="ECO:0000256" key="5">
    <source>
        <dbReference type="ARBA" id="ARBA00022989"/>
    </source>
</evidence>
<evidence type="ECO:0000313" key="9">
    <source>
        <dbReference type="EMBL" id="KAK2966215.1"/>
    </source>
</evidence>